<protein>
    <submittedName>
        <fullName evidence="2">Uncharacterized protein</fullName>
    </submittedName>
</protein>
<keyword evidence="1" id="KW-0472">Membrane</keyword>
<name>A0A4Q1KB14_9FLAO</name>
<feature type="transmembrane region" description="Helical" evidence="1">
    <location>
        <begin position="101"/>
        <end position="122"/>
    </location>
</feature>
<dbReference type="Proteomes" id="UP000289857">
    <property type="component" value="Unassembled WGS sequence"/>
</dbReference>
<accession>A0A4Q1KB14</accession>
<keyword evidence="1" id="KW-0812">Transmembrane</keyword>
<reference evidence="3" key="1">
    <citation type="submission" date="2019-01" db="EMBL/GenBank/DDBJ databases">
        <title>Cytophagaceae bacterium strain CAR-16.</title>
        <authorList>
            <person name="Chen W.-M."/>
        </authorList>
    </citation>
    <scope>NUCLEOTIDE SEQUENCE [LARGE SCALE GENOMIC DNA]</scope>
    <source>
        <strain evidence="3">WWJ-16</strain>
    </source>
</reference>
<feature type="transmembrane region" description="Helical" evidence="1">
    <location>
        <begin position="134"/>
        <end position="153"/>
    </location>
</feature>
<organism evidence="2 3">
    <name type="scientific">Flavobacterium stagni</name>
    <dbReference type="NCBI Taxonomy" id="2506421"/>
    <lineage>
        <taxon>Bacteria</taxon>
        <taxon>Pseudomonadati</taxon>
        <taxon>Bacteroidota</taxon>
        <taxon>Flavobacteriia</taxon>
        <taxon>Flavobacteriales</taxon>
        <taxon>Flavobacteriaceae</taxon>
        <taxon>Flavobacterium</taxon>
    </lineage>
</organism>
<evidence type="ECO:0000256" key="1">
    <source>
        <dbReference type="SAM" id="Phobius"/>
    </source>
</evidence>
<keyword evidence="1" id="KW-1133">Transmembrane helix</keyword>
<dbReference type="AlphaFoldDB" id="A0A4Q1KB14"/>
<evidence type="ECO:0000313" key="2">
    <source>
        <dbReference type="EMBL" id="RXR23495.1"/>
    </source>
</evidence>
<keyword evidence="3" id="KW-1185">Reference proteome</keyword>
<evidence type="ECO:0000313" key="3">
    <source>
        <dbReference type="Proteomes" id="UP000289857"/>
    </source>
</evidence>
<feature type="transmembrane region" description="Helical" evidence="1">
    <location>
        <begin position="31"/>
        <end position="59"/>
    </location>
</feature>
<dbReference type="OrthoDB" id="9989855at2"/>
<proteinExistence type="predicted"/>
<gene>
    <name evidence="2" type="ORF">EQG61_05880</name>
</gene>
<comment type="caution">
    <text evidence="2">The sequence shown here is derived from an EMBL/GenBank/DDBJ whole genome shotgun (WGS) entry which is preliminary data.</text>
</comment>
<dbReference type="EMBL" id="SBKN01000002">
    <property type="protein sequence ID" value="RXR23495.1"/>
    <property type="molecule type" value="Genomic_DNA"/>
</dbReference>
<dbReference type="RefSeq" id="WP_129460974.1">
    <property type="nucleotide sequence ID" value="NZ_SBKN01000002.1"/>
</dbReference>
<sequence>MTIFLYQIGIFILILFASFFGKNVRNTYVVLASIFTFLLVFTSWLLILQFITIFISYFISNEIFFVTDKVIETKTDNINENGVHKIINSTIRATKKTKRGFEIGCGFILMIFSLFFCISAIIKLIFWKSELGNTVTIILILIFLLSGFVGWGLTRK</sequence>